<gene>
    <name evidence="5" type="ORF">EMQ25_14135</name>
</gene>
<proteinExistence type="predicted"/>
<sequence length="375" mass="42422">MMKITGFTAWLLEADAGPNFLWRAGLPGSHGDIPPGQRQRKAVVRMETDSGLVGGIELVRGDMTLDLVRRRFHHFIGENPLLTERMWHLIWEVDRVEEINMRHMGVLDMLCWDIKSQRAGMPIYQMLGGNERVVPAYASTVTWDTLEEYERHIKLCRDIGFTAFKLHAWGDVKRDIDLSRALRRWVGPDADLMFDGSAGWDYVDSLEVGLALQDEGFLWYEEPMREFYIGAYTKLCDKLTIPVLAAETSDGIHFNMASWIEARALDMTRVSTFYKGGFTGSMKVAHLSDSFGMRAQVHGMGVENAQLCAAISNNDYYEQIVMNEEQIRGLKDLGKVAIIDGNLTVSDEPGLGYTFDWAALDAEAIGKVEVTERHF</sequence>
<keyword evidence="3" id="KW-0460">Magnesium</keyword>
<keyword evidence="2" id="KW-0479">Metal-binding</keyword>
<dbReference type="SMART" id="SM00922">
    <property type="entry name" value="MR_MLE"/>
    <property type="match status" value="1"/>
</dbReference>
<dbReference type="PANTHER" id="PTHR13794:SF58">
    <property type="entry name" value="MITOCHONDRIAL ENOLASE SUPERFAMILY MEMBER 1"/>
    <property type="match status" value="1"/>
</dbReference>
<dbReference type="InterPro" id="IPR046945">
    <property type="entry name" value="RHMD-like"/>
</dbReference>
<dbReference type="GO" id="GO:0000287">
    <property type="term" value="F:magnesium ion binding"/>
    <property type="evidence" value="ECO:0007669"/>
    <property type="project" value="TreeGrafter"/>
</dbReference>
<protein>
    <submittedName>
        <fullName evidence="5">Racemase</fullName>
    </submittedName>
</protein>
<organism evidence="5 6">
    <name type="scientific">Arsenicitalea aurantiaca</name>
    <dbReference type="NCBI Taxonomy" id="1783274"/>
    <lineage>
        <taxon>Bacteria</taxon>
        <taxon>Pseudomonadati</taxon>
        <taxon>Pseudomonadota</taxon>
        <taxon>Alphaproteobacteria</taxon>
        <taxon>Hyphomicrobiales</taxon>
        <taxon>Devosiaceae</taxon>
        <taxon>Arsenicitalea</taxon>
    </lineage>
</organism>
<dbReference type="EMBL" id="RZNJ01000005">
    <property type="protein sequence ID" value="RUT29264.1"/>
    <property type="molecule type" value="Genomic_DNA"/>
</dbReference>
<dbReference type="InterPro" id="IPR029017">
    <property type="entry name" value="Enolase-like_N"/>
</dbReference>
<dbReference type="SFLD" id="SFLDS00001">
    <property type="entry name" value="Enolase"/>
    <property type="match status" value="1"/>
</dbReference>
<comment type="caution">
    <text evidence="5">The sequence shown here is derived from an EMBL/GenBank/DDBJ whole genome shotgun (WGS) entry which is preliminary data.</text>
</comment>
<dbReference type="RefSeq" id="WP_127189254.1">
    <property type="nucleotide sequence ID" value="NZ_RZNJ01000005.1"/>
</dbReference>
<reference evidence="5 6" key="1">
    <citation type="journal article" date="2016" name="Int. J. Syst. Evol. Microbiol.">
        <title>Arsenicitalea aurantiaca gen. nov., sp. nov., a new member of the family Hyphomicrobiaceae, isolated from high-arsenic sediment.</title>
        <authorList>
            <person name="Mu Y."/>
            <person name="Zhou L."/>
            <person name="Zeng X.C."/>
            <person name="Liu L."/>
            <person name="Pan Y."/>
            <person name="Chen X."/>
            <person name="Wang J."/>
            <person name="Li S."/>
            <person name="Li W.J."/>
            <person name="Wang Y."/>
        </authorList>
    </citation>
    <scope>NUCLEOTIDE SEQUENCE [LARGE SCALE GENOMIC DNA]</scope>
    <source>
        <strain evidence="5 6">42-50</strain>
    </source>
</reference>
<dbReference type="Pfam" id="PF13378">
    <property type="entry name" value="MR_MLE_C"/>
    <property type="match status" value="1"/>
</dbReference>
<dbReference type="Gene3D" id="3.30.390.10">
    <property type="entry name" value="Enolase-like, N-terminal domain"/>
    <property type="match status" value="1"/>
</dbReference>
<evidence type="ECO:0000256" key="1">
    <source>
        <dbReference type="ARBA" id="ARBA00001946"/>
    </source>
</evidence>
<dbReference type="InterPro" id="IPR029065">
    <property type="entry name" value="Enolase_C-like"/>
</dbReference>
<feature type="domain" description="Mandelate racemase/muconate lactonizing enzyme C-terminal" evidence="4">
    <location>
        <begin position="146"/>
        <end position="242"/>
    </location>
</feature>
<evidence type="ECO:0000259" key="4">
    <source>
        <dbReference type="SMART" id="SM00922"/>
    </source>
</evidence>
<dbReference type="PANTHER" id="PTHR13794">
    <property type="entry name" value="ENOLASE SUPERFAMILY, MANDELATE RACEMASE"/>
    <property type="match status" value="1"/>
</dbReference>
<dbReference type="GO" id="GO:0016836">
    <property type="term" value="F:hydro-lyase activity"/>
    <property type="evidence" value="ECO:0007669"/>
    <property type="project" value="TreeGrafter"/>
</dbReference>
<dbReference type="SUPFAM" id="SSF54826">
    <property type="entry name" value="Enolase N-terminal domain-like"/>
    <property type="match status" value="1"/>
</dbReference>
<dbReference type="InterPro" id="IPR036849">
    <property type="entry name" value="Enolase-like_C_sf"/>
</dbReference>
<dbReference type="InterPro" id="IPR013342">
    <property type="entry name" value="Mandelate_racemase_C"/>
</dbReference>
<dbReference type="OrthoDB" id="9802699at2"/>
<comment type="cofactor">
    <cofactor evidence="1">
        <name>Mg(2+)</name>
        <dbReference type="ChEBI" id="CHEBI:18420"/>
    </cofactor>
</comment>
<dbReference type="Proteomes" id="UP000281547">
    <property type="component" value="Unassembled WGS sequence"/>
</dbReference>
<dbReference type="Gene3D" id="3.20.20.120">
    <property type="entry name" value="Enolase-like C-terminal domain"/>
    <property type="match status" value="1"/>
</dbReference>
<dbReference type="SUPFAM" id="SSF51604">
    <property type="entry name" value="Enolase C-terminal domain-like"/>
    <property type="match status" value="1"/>
</dbReference>
<evidence type="ECO:0000313" key="5">
    <source>
        <dbReference type="EMBL" id="RUT29264.1"/>
    </source>
</evidence>
<name>A0A433X5D3_9HYPH</name>
<accession>A0A433X5D3</accession>
<dbReference type="GO" id="GO:0016052">
    <property type="term" value="P:carbohydrate catabolic process"/>
    <property type="evidence" value="ECO:0007669"/>
    <property type="project" value="TreeGrafter"/>
</dbReference>
<evidence type="ECO:0000256" key="3">
    <source>
        <dbReference type="ARBA" id="ARBA00022842"/>
    </source>
</evidence>
<evidence type="ECO:0000313" key="6">
    <source>
        <dbReference type="Proteomes" id="UP000281547"/>
    </source>
</evidence>
<evidence type="ECO:0000256" key="2">
    <source>
        <dbReference type="ARBA" id="ARBA00022723"/>
    </source>
</evidence>
<keyword evidence="6" id="KW-1185">Reference proteome</keyword>
<dbReference type="AlphaFoldDB" id="A0A433X5D3"/>